<proteinExistence type="predicted"/>
<reference evidence="2 3" key="1">
    <citation type="submission" date="2023-10" db="EMBL/GenBank/DDBJ databases">
        <authorList>
            <person name="Venkata Ramana C."/>
            <person name="Sasikala C."/>
            <person name="Dhurka M."/>
        </authorList>
    </citation>
    <scope>NUCLEOTIDE SEQUENCE [LARGE SCALE GENOMIC DNA]</scope>
    <source>
        <strain evidence="2 3">KCTC 32151</strain>
    </source>
</reference>
<keyword evidence="1" id="KW-1133">Transmembrane helix</keyword>
<dbReference type="Proteomes" id="UP001185659">
    <property type="component" value="Unassembled WGS sequence"/>
</dbReference>
<evidence type="ECO:0000313" key="3">
    <source>
        <dbReference type="Proteomes" id="UP001185659"/>
    </source>
</evidence>
<accession>A0ABU4AHN3</accession>
<keyword evidence="1" id="KW-0812">Transmembrane</keyword>
<dbReference type="RefSeq" id="WP_113153362.1">
    <property type="nucleotide sequence ID" value="NZ_CP177239.1"/>
</dbReference>
<protein>
    <recommendedName>
        <fullName evidence="4">Holin-X, holin superfamily III</fullName>
    </recommendedName>
</protein>
<feature type="transmembrane region" description="Helical" evidence="1">
    <location>
        <begin position="61"/>
        <end position="82"/>
    </location>
</feature>
<keyword evidence="1" id="KW-0472">Membrane</keyword>
<evidence type="ECO:0000313" key="2">
    <source>
        <dbReference type="EMBL" id="MDV6225757.1"/>
    </source>
</evidence>
<dbReference type="EMBL" id="JAWLIP010000002">
    <property type="protein sequence ID" value="MDV6225757.1"/>
    <property type="molecule type" value="Genomic_DNA"/>
</dbReference>
<keyword evidence="3" id="KW-1185">Reference proteome</keyword>
<organism evidence="2 3">
    <name type="scientific">Nitratireductor aquimarinus</name>
    <dbReference type="NCBI Taxonomy" id="889300"/>
    <lineage>
        <taxon>Bacteria</taxon>
        <taxon>Pseudomonadati</taxon>
        <taxon>Pseudomonadota</taxon>
        <taxon>Alphaproteobacteria</taxon>
        <taxon>Hyphomicrobiales</taxon>
        <taxon>Phyllobacteriaceae</taxon>
        <taxon>Nitratireductor</taxon>
    </lineage>
</organism>
<comment type="caution">
    <text evidence="2">The sequence shown here is derived from an EMBL/GenBank/DDBJ whole genome shotgun (WGS) entry which is preliminary data.</text>
</comment>
<name>A0ABU4AHN3_9HYPH</name>
<evidence type="ECO:0008006" key="4">
    <source>
        <dbReference type="Google" id="ProtNLM"/>
    </source>
</evidence>
<feature type="transmembrane region" description="Helical" evidence="1">
    <location>
        <begin position="27"/>
        <end position="49"/>
    </location>
</feature>
<sequence length="148" mass="15330">MLARLLASVATGEVSASLKRARVASMFYALAAFLGLFGIGFLVLAGFIAAADEWGTLEAALGFGLGFVAMALVVLVSLRIWTRAEQRRARERRVSDAGVLAGTAALTLLPSLLSRTGKFGALALPVLVAVGYAIYRENSGGDPDGDAG</sequence>
<evidence type="ECO:0000256" key="1">
    <source>
        <dbReference type="SAM" id="Phobius"/>
    </source>
</evidence>
<gene>
    <name evidence="2" type="ORF">R2G56_05615</name>
</gene>